<dbReference type="EMBL" id="CAJVPK010000133">
    <property type="protein sequence ID" value="CAG8456583.1"/>
    <property type="molecule type" value="Genomic_DNA"/>
</dbReference>
<reference evidence="1" key="1">
    <citation type="submission" date="2021-06" db="EMBL/GenBank/DDBJ databases">
        <authorList>
            <person name="Kallberg Y."/>
            <person name="Tangrot J."/>
            <person name="Rosling A."/>
        </authorList>
    </citation>
    <scope>NUCLEOTIDE SEQUENCE</scope>
    <source>
        <strain evidence="1">AZ414A</strain>
    </source>
</reference>
<name>A0A9N8YUG9_9GLOM</name>
<proteinExistence type="predicted"/>
<dbReference type="AlphaFoldDB" id="A0A9N8YUG9"/>
<dbReference type="Proteomes" id="UP000789706">
    <property type="component" value="Unassembled WGS sequence"/>
</dbReference>
<accession>A0A9N8YUG9</accession>
<comment type="caution">
    <text evidence="1">The sequence shown here is derived from an EMBL/GenBank/DDBJ whole genome shotgun (WGS) entry which is preliminary data.</text>
</comment>
<organism evidence="1 2">
    <name type="scientific">Diversispora eburnea</name>
    <dbReference type="NCBI Taxonomy" id="1213867"/>
    <lineage>
        <taxon>Eukaryota</taxon>
        <taxon>Fungi</taxon>
        <taxon>Fungi incertae sedis</taxon>
        <taxon>Mucoromycota</taxon>
        <taxon>Glomeromycotina</taxon>
        <taxon>Glomeromycetes</taxon>
        <taxon>Diversisporales</taxon>
        <taxon>Diversisporaceae</taxon>
        <taxon>Diversispora</taxon>
    </lineage>
</organism>
<protein>
    <submittedName>
        <fullName evidence="1">9125_t:CDS:1</fullName>
    </submittedName>
</protein>
<evidence type="ECO:0000313" key="2">
    <source>
        <dbReference type="Proteomes" id="UP000789706"/>
    </source>
</evidence>
<gene>
    <name evidence="1" type="ORF">DEBURN_LOCUS2449</name>
</gene>
<keyword evidence="2" id="KW-1185">Reference proteome</keyword>
<evidence type="ECO:0000313" key="1">
    <source>
        <dbReference type="EMBL" id="CAG8456583.1"/>
    </source>
</evidence>
<dbReference type="OrthoDB" id="2447222at2759"/>
<sequence length="99" mass="11524">MELANQQEQKSEWPKIEEALGWLSNFKKRNNIKEYYKAGEVASVPIEDLLAFRSELQVLISQYELDDVFNADKTGLYWKLEPNKLFTTGLITGTIKIKR</sequence>